<evidence type="ECO:0000256" key="3">
    <source>
        <dbReference type="ARBA" id="ARBA00023004"/>
    </source>
</evidence>
<evidence type="ECO:0000313" key="5">
    <source>
        <dbReference type="EMBL" id="WEF30780.1"/>
    </source>
</evidence>
<dbReference type="PANTHER" id="PTHR13096:SF8">
    <property type="entry name" value="RIBOSOMAL OXYGENASE 1"/>
    <property type="match status" value="1"/>
</dbReference>
<keyword evidence="2" id="KW-0479">Metal-binding</keyword>
<keyword evidence="6" id="KW-1185">Reference proteome</keyword>
<comment type="cofactor">
    <cofactor evidence="1">
        <name>Fe(2+)</name>
        <dbReference type="ChEBI" id="CHEBI:29033"/>
    </cofactor>
</comment>
<sequence length="385" mass="42645">MHIQFGLSRQAFHSEYHEKNYLLLRGALRNAPFSMADIDQVLHATEPTGPMMRINNNGTFVPEEAFVEVYNDLGTMRRRVIRQNFYALLKGGATLILNRVDARQRLIRALCLEVSQFTSQHTLANGYLAFGDKASFGKHWDCHDVFAVQLHGRKRWQLFRPTMELPLPSQTSRDVKSECPAEPDLDIILEAGDVLYVPRGWWHCATPIGEETFHVAIGVHPPYVSEYINWLCSTKLPEFLSCRRSMRFGADNLALVQAASQDVLAALANEANLAEYLALINHSDRVQSPFNLREGVSGAPATMPADTEVRLNAVYPRAGTDGQVIVNGSAVTLQGVEHDLMLQLCAGQPVTIAQLESRTGVAGDVVRTGLAGLLARDLVQLMTPA</sequence>
<dbReference type="Pfam" id="PF08007">
    <property type="entry name" value="JmjC_2"/>
    <property type="match status" value="1"/>
</dbReference>
<dbReference type="InterPro" id="IPR003347">
    <property type="entry name" value="JmjC_dom"/>
</dbReference>
<accession>A0ABY8B4A9</accession>
<dbReference type="PROSITE" id="PS51184">
    <property type="entry name" value="JMJC"/>
    <property type="match status" value="1"/>
</dbReference>
<dbReference type="InterPro" id="IPR039994">
    <property type="entry name" value="NO66-like"/>
</dbReference>
<proteinExistence type="predicted"/>
<dbReference type="PANTHER" id="PTHR13096">
    <property type="entry name" value="MINA53 MYC INDUCED NUCLEAR ANTIGEN"/>
    <property type="match status" value="1"/>
</dbReference>
<dbReference type="Proteomes" id="UP001216510">
    <property type="component" value="Chromosome"/>
</dbReference>
<keyword evidence="3" id="KW-0408">Iron</keyword>
<evidence type="ECO:0000256" key="1">
    <source>
        <dbReference type="ARBA" id="ARBA00001954"/>
    </source>
</evidence>
<name>A0ABY8B4A9_9BURK</name>
<organism evidence="5 6">
    <name type="scientific">Pseudoduganella chitinolytica</name>
    <dbReference type="NCBI Taxonomy" id="34070"/>
    <lineage>
        <taxon>Bacteria</taxon>
        <taxon>Pseudomonadati</taxon>
        <taxon>Pseudomonadota</taxon>
        <taxon>Betaproteobacteria</taxon>
        <taxon>Burkholderiales</taxon>
        <taxon>Oxalobacteraceae</taxon>
        <taxon>Telluria group</taxon>
        <taxon>Pseudoduganella</taxon>
    </lineage>
</organism>
<evidence type="ECO:0000259" key="4">
    <source>
        <dbReference type="PROSITE" id="PS51184"/>
    </source>
</evidence>
<evidence type="ECO:0000313" key="6">
    <source>
        <dbReference type="Proteomes" id="UP001216510"/>
    </source>
</evidence>
<reference evidence="5 6" key="1">
    <citation type="submission" date="2023-02" db="EMBL/GenBank/DDBJ databases">
        <title>Gemone sequence of Telluria chitinolytica ACM 3522T.</title>
        <authorList>
            <person name="Frediansyah A."/>
            <person name="Miess H."/>
            <person name="Gross H."/>
        </authorList>
    </citation>
    <scope>NUCLEOTIDE SEQUENCE [LARGE SCALE GENOMIC DNA]</scope>
    <source>
        <strain evidence="5 6">ACM 3522</strain>
    </source>
</reference>
<dbReference type="Gene3D" id="2.60.120.650">
    <property type="entry name" value="Cupin"/>
    <property type="match status" value="1"/>
</dbReference>
<dbReference type="RefSeq" id="WP_277413576.1">
    <property type="nucleotide sequence ID" value="NZ_CP119083.1"/>
</dbReference>
<dbReference type="SMART" id="SM00558">
    <property type="entry name" value="JmjC"/>
    <property type="match status" value="1"/>
</dbReference>
<protein>
    <submittedName>
        <fullName evidence="5">Cupin domain-containing protein</fullName>
    </submittedName>
</protein>
<gene>
    <name evidence="5" type="ORF">PX653_14985</name>
</gene>
<feature type="domain" description="JmjC" evidence="4">
    <location>
        <begin position="85"/>
        <end position="236"/>
    </location>
</feature>
<evidence type="ECO:0000256" key="2">
    <source>
        <dbReference type="ARBA" id="ARBA00022723"/>
    </source>
</evidence>
<dbReference type="SUPFAM" id="SSF51197">
    <property type="entry name" value="Clavaminate synthase-like"/>
    <property type="match status" value="1"/>
</dbReference>
<dbReference type="EMBL" id="CP119083">
    <property type="protein sequence ID" value="WEF30780.1"/>
    <property type="molecule type" value="Genomic_DNA"/>
</dbReference>